<organism evidence="1 2">
    <name type="scientific">Vaccinium darrowii</name>
    <dbReference type="NCBI Taxonomy" id="229202"/>
    <lineage>
        <taxon>Eukaryota</taxon>
        <taxon>Viridiplantae</taxon>
        <taxon>Streptophyta</taxon>
        <taxon>Embryophyta</taxon>
        <taxon>Tracheophyta</taxon>
        <taxon>Spermatophyta</taxon>
        <taxon>Magnoliopsida</taxon>
        <taxon>eudicotyledons</taxon>
        <taxon>Gunneridae</taxon>
        <taxon>Pentapetalae</taxon>
        <taxon>asterids</taxon>
        <taxon>Ericales</taxon>
        <taxon>Ericaceae</taxon>
        <taxon>Vaccinioideae</taxon>
        <taxon>Vaccinieae</taxon>
        <taxon>Vaccinium</taxon>
    </lineage>
</organism>
<keyword evidence="2" id="KW-1185">Reference proteome</keyword>
<name>A0ACB7Z0S7_9ERIC</name>
<protein>
    <submittedName>
        <fullName evidence="1">Uncharacterized protein</fullName>
    </submittedName>
</protein>
<reference evidence="1 2" key="1">
    <citation type="journal article" date="2021" name="Hortic Res">
        <title>High-quality reference genome and annotation aids understanding of berry development for evergreen blueberry (Vaccinium darrowii).</title>
        <authorList>
            <person name="Yu J."/>
            <person name="Hulse-Kemp A.M."/>
            <person name="Babiker E."/>
            <person name="Staton M."/>
        </authorList>
    </citation>
    <scope>NUCLEOTIDE SEQUENCE [LARGE SCALE GENOMIC DNA]</scope>
    <source>
        <strain evidence="2">cv. NJ 8807/NJ 8810</strain>
        <tissue evidence="1">Young leaf</tissue>
    </source>
</reference>
<evidence type="ECO:0000313" key="1">
    <source>
        <dbReference type="EMBL" id="KAH7859178.1"/>
    </source>
</evidence>
<dbReference type="EMBL" id="CM037153">
    <property type="protein sequence ID" value="KAH7859178.1"/>
    <property type="molecule type" value="Genomic_DNA"/>
</dbReference>
<sequence>MSLVEDNYKQWICGKVGTVNLHRVSSIVRDIGEPCLHQSHIKVVPTISRMLNPDKWQATFDSDGKVFGFQKALKWITHGGVDPSIRPEVWEFLLGCYTLSSTAEYRRQLRSARRERYNELIKQCQMMHSSIGTGTLAYAVGSKVMDMRTVSKDGGKREAEVESRNASENVNLLANCCDWDNNCVDTPYACERESSSDSGDLISVRGSTDSAAYDSSCFLPTSGPYNCHSPKLGSESNGSEYTESYFDFPPLPVTNLFEKSDNGNDRKGHELHDNRLSSRRKLRFEDDHMHSFQISDNVDLVVEPNDSPSTDVSRPFNCEMDMADPDVHEPVSRSNNLEYKTEIVKRLRLSDVPETPFIDAGEPVSGDRVSEWLWTLHRIVVDVVRTDGHLEFYEDTKNLARMSDILAVYAWVDPATGYCQGMSDLLSPFIILFEDNADAFWCFETLLRRMRENFQMEGPTGVMKQLQSLWRILELTDKEMFAHLSHIGAESLHFAFRMLLVLFRRELSFNEALCMWEMMWAADFDESIACNLEENCLEPLVIQIPRVSSTELGEENTGNGKGSRKGGSKSTHENGERSMSVNSGIKPASTRPFCGLTRTFWSKNDNLHVCTIVSSTKNGDDELPVFCVAAILILNRQKIIRETNSIDDLIKIFNDRMLKIRVKRCVCTAIKLRKKYFFKLIKRSSPTAPHND</sequence>
<proteinExistence type="predicted"/>
<dbReference type="Proteomes" id="UP000828048">
    <property type="component" value="Chromosome 3"/>
</dbReference>
<evidence type="ECO:0000313" key="2">
    <source>
        <dbReference type="Proteomes" id="UP000828048"/>
    </source>
</evidence>
<accession>A0ACB7Z0S7</accession>
<comment type="caution">
    <text evidence="1">The sequence shown here is derived from an EMBL/GenBank/DDBJ whole genome shotgun (WGS) entry which is preliminary data.</text>
</comment>
<gene>
    <name evidence="1" type="ORF">Vadar_032570</name>
</gene>